<organism evidence="1 2">
    <name type="scientific">Parelaphostrongylus tenuis</name>
    <name type="common">Meningeal worm</name>
    <dbReference type="NCBI Taxonomy" id="148309"/>
    <lineage>
        <taxon>Eukaryota</taxon>
        <taxon>Metazoa</taxon>
        <taxon>Ecdysozoa</taxon>
        <taxon>Nematoda</taxon>
        <taxon>Chromadorea</taxon>
        <taxon>Rhabditida</taxon>
        <taxon>Rhabditina</taxon>
        <taxon>Rhabditomorpha</taxon>
        <taxon>Strongyloidea</taxon>
        <taxon>Metastrongylidae</taxon>
        <taxon>Parelaphostrongylus</taxon>
    </lineage>
</organism>
<dbReference type="EMBL" id="JAHQIW010005188">
    <property type="protein sequence ID" value="KAJ1365172.1"/>
    <property type="molecule type" value="Genomic_DNA"/>
</dbReference>
<evidence type="ECO:0000313" key="1">
    <source>
        <dbReference type="EMBL" id="KAJ1365172.1"/>
    </source>
</evidence>
<reference evidence="1" key="1">
    <citation type="submission" date="2021-06" db="EMBL/GenBank/DDBJ databases">
        <title>Parelaphostrongylus tenuis whole genome reference sequence.</title>
        <authorList>
            <person name="Garwood T.J."/>
            <person name="Larsen P.A."/>
            <person name="Fountain-Jones N.M."/>
            <person name="Garbe J.R."/>
            <person name="Macchietto M.G."/>
            <person name="Kania S.A."/>
            <person name="Gerhold R.W."/>
            <person name="Richards J.E."/>
            <person name="Wolf T.M."/>
        </authorList>
    </citation>
    <scope>NUCLEOTIDE SEQUENCE</scope>
    <source>
        <strain evidence="1">MNPRO001-30</strain>
        <tissue evidence="1">Meninges</tissue>
    </source>
</reference>
<comment type="caution">
    <text evidence="1">The sequence shown here is derived from an EMBL/GenBank/DDBJ whole genome shotgun (WGS) entry which is preliminary data.</text>
</comment>
<keyword evidence="2" id="KW-1185">Reference proteome</keyword>
<evidence type="ECO:0000313" key="2">
    <source>
        <dbReference type="Proteomes" id="UP001196413"/>
    </source>
</evidence>
<accession>A0AAD5QX82</accession>
<dbReference type="AlphaFoldDB" id="A0AAD5QX82"/>
<sequence length="140" mass="15899">MPSSKNVAFSNLVNDLFHDLIHARFRVSVLPSFNDTDINALKVCFCEDEENQTPVEFVKGGPFGDLIREIRRVLKIMNTDKVYGYFRRDFGEDKQLEINPKILQTPVDKIGITQDSLILVDITGIVNNKANKRLATSSKK</sequence>
<protein>
    <submittedName>
        <fullName evidence="1">Uncharacterized protein</fullName>
    </submittedName>
</protein>
<proteinExistence type="predicted"/>
<gene>
    <name evidence="1" type="ORF">KIN20_025405</name>
</gene>
<dbReference type="Proteomes" id="UP001196413">
    <property type="component" value="Unassembled WGS sequence"/>
</dbReference>
<name>A0AAD5QX82_PARTN</name>